<comment type="catalytic activity">
    <reaction evidence="5">
        <text>O-phospho-L-tyrosyl-[protein] + H2O = L-tyrosyl-[protein] + phosphate</text>
        <dbReference type="Rhea" id="RHEA:10684"/>
        <dbReference type="Rhea" id="RHEA-COMP:10136"/>
        <dbReference type="Rhea" id="RHEA-COMP:20101"/>
        <dbReference type="ChEBI" id="CHEBI:15377"/>
        <dbReference type="ChEBI" id="CHEBI:43474"/>
        <dbReference type="ChEBI" id="CHEBI:46858"/>
        <dbReference type="ChEBI" id="CHEBI:61978"/>
        <dbReference type="EC" id="3.1.3.48"/>
    </reaction>
</comment>
<protein>
    <recommendedName>
        <fullName evidence="2">protein-tyrosine-phosphatase</fullName>
        <ecNumber evidence="2">3.1.3.48</ecNumber>
    </recommendedName>
</protein>
<accession>Q1Z887</accession>
<evidence type="ECO:0000313" key="9">
    <source>
        <dbReference type="Proteomes" id="UP000003789"/>
    </source>
</evidence>
<evidence type="ECO:0000256" key="1">
    <source>
        <dbReference type="ARBA" id="ARBA00011063"/>
    </source>
</evidence>
<dbReference type="FunFam" id="3.40.50.2300:FF:000041">
    <property type="entry name" value="Low molecular weight protein-tyrosine-phosphatase"/>
    <property type="match status" value="1"/>
</dbReference>
<feature type="active site" evidence="6">
    <location>
        <position position="15"/>
    </location>
</feature>
<evidence type="ECO:0000259" key="7">
    <source>
        <dbReference type="SMART" id="SM00226"/>
    </source>
</evidence>
<sequence>MFNKILVVCVGNICRSPSGEYLLKQYLPNKTINSAGIATAKSGLSGKPADKMANTVAQEHGYSLDSHQAQQLTPELCHNYDLILVMEKGHIEAVTSIAPEVRGKTMLFGQWIGQADIPDPYRQSREAFDHAYILIEQAAKAWVAKLK</sequence>
<organism evidence="8 9">
    <name type="scientific">Photobacterium profundum 3TCK</name>
    <dbReference type="NCBI Taxonomy" id="314280"/>
    <lineage>
        <taxon>Bacteria</taxon>
        <taxon>Pseudomonadati</taxon>
        <taxon>Pseudomonadota</taxon>
        <taxon>Gammaproteobacteria</taxon>
        <taxon>Vibrionales</taxon>
        <taxon>Vibrionaceae</taxon>
        <taxon>Photobacterium</taxon>
    </lineage>
</organism>
<dbReference type="InterPro" id="IPR050438">
    <property type="entry name" value="LMW_PTPase"/>
</dbReference>
<gene>
    <name evidence="8" type="ORF">P3TCK_26672</name>
</gene>
<dbReference type="Gene3D" id="3.40.50.2300">
    <property type="match status" value="1"/>
</dbReference>
<proteinExistence type="inferred from homology"/>
<keyword evidence="3" id="KW-0378">Hydrolase</keyword>
<evidence type="ECO:0000256" key="6">
    <source>
        <dbReference type="PIRSR" id="PIRSR617867-1"/>
    </source>
</evidence>
<dbReference type="EC" id="3.1.3.48" evidence="2"/>
<dbReference type="AlphaFoldDB" id="Q1Z887"/>
<feature type="domain" description="Phosphotyrosine protein phosphatase I" evidence="7">
    <location>
        <begin position="3"/>
        <end position="145"/>
    </location>
</feature>
<evidence type="ECO:0000256" key="3">
    <source>
        <dbReference type="ARBA" id="ARBA00022801"/>
    </source>
</evidence>
<name>Q1Z887_9GAMM</name>
<dbReference type="Proteomes" id="UP000003789">
    <property type="component" value="Unassembled WGS sequence"/>
</dbReference>
<feature type="active site" description="Proton donor" evidence="6">
    <location>
        <position position="119"/>
    </location>
</feature>
<dbReference type="RefSeq" id="WP_006232900.1">
    <property type="nucleotide sequence ID" value="NZ_CH724136.1"/>
</dbReference>
<dbReference type="PANTHER" id="PTHR11717">
    <property type="entry name" value="LOW MOLECULAR WEIGHT PROTEIN TYROSINE PHOSPHATASE"/>
    <property type="match status" value="1"/>
</dbReference>
<feature type="active site" description="Nucleophile" evidence="6">
    <location>
        <position position="9"/>
    </location>
</feature>
<dbReference type="SUPFAM" id="SSF52788">
    <property type="entry name" value="Phosphotyrosine protein phosphatases I"/>
    <property type="match status" value="1"/>
</dbReference>
<evidence type="ECO:0000256" key="4">
    <source>
        <dbReference type="ARBA" id="ARBA00022912"/>
    </source>
</evidence>
<dbReference type="GO" id="GO:0004725">
    <property type="term" value="F:protein tyrosine phosphatase activity"/>
    <property type="evidence" value="ECO:0007669"/>
    <property type="project" value="UniProtKB-EC"/>
</dbReference>
<dbReference type="Pfam" id="PF01451">
    <property type="entry name" value="LMWPc"/>
    <property type="match status" value="1"/>
</dbReference>
<dbReference type="InterPro" id="IPR017867">
    <property type="entry name" value="Tyr_phospatase_low_mol_wt"/>
</dbReference>
<evidence type="ECO:0000313" key="8">
    <source>
        <dbReference type="EMBL" id="EAS44626.1"/>
    </source>
</evidence>
<dbReference type="PANTHER" id="PTHR11717:SF31">
    <property type="entry name" value="LOW MOLECULAR WEIGHT PROTEIN-TYROSINE-PHOSPHATASE ETP-RELATED"/>
    <property type="match status" value="1"/>
</dbReference>
<dbReference type="HOGENOM" id="CLU_071415_1_1_6"/>
<dbReference type="PRINTS" id="PR00719">
    <property type="entry name" value="LMWPTPASE"/>
</dbReference>
<dbReference type="InterPro" id="IPR023485">
    <property type="entry name" value="Ptyr_pPase"/>
</dbReference>
<dbReference type="CDD" id="cd16343">
    <property type="entry name" value="LMWPTP"/>
    <property type="match status" value="1"/>
</dbReference>
<keyword evidence="4" id="KW-0904">Protein phosphatase</keyword>
<evidence type="ECO:0000256" key="2">
    <source>
        <dbReference type="ARBA" id="ARBA00013064"/>
    </source>
</evidence>
<dbReference type="EMBL" id="AAPH01000003">
    <property type="protein sequence ID" value="EAS44626.1"/>
    <property type="molecule type" value="Genomic_DNA"/>
</dbReference>
<dbReference type="OrthoDB" id="9784339at2"/>
<dbReference type="SMART" id="SM00226">
    <property type="entry name" value="LMWPc"/>
    <property type="match status" value="1"/>
</dbReference>
<comment type="similarity">
    <text evidence="1">Belongs to the low molecular weight phosphotyrosine protein phosphatase family.</text>
</comment>
<dbReference type="InterPro" id="IPR036196">
    <property type="entry name" value="Ptyr_pPase_sf"/>
</dbReference>
<reference evidence="8 9" key="1">
    <citation type="submission" date="2006-03" db="EMBL/GenBank/DDBJ databases">
        <authorList>
            <person name="Bartlett D.H."/>
            <person name="Valle G."/>
            <person name="Lauro F.M."/>
            <person name="Vezzi A."/>
            <person name="Simonato F."/>
            <person name="Eloe E."/>
            <person name="Vitulo N."/>
            <person name="Stratton T.K."/>
            <person name="D'angelo M."/>
            <person name="Ferriera S."/>
            <person name="Johnson J."/>
            <person name="Kravitz S."/>
            <person name="Beeson K."/>
            <person name="Sutton G."/>
            <person name="Rogers Y."/>
            <person name="Friedman R."/>
            <person name="Frazier M."/>
            <person name="Venter J.C."/>
        </authorList>
    </citation>
    <scope>NUCLEOTIDE SEQUENCE [LARGE SCALE GENOMIC DNA]</scope>
    <source>
        <strain evidence="8 9">3TCK</strain>
    </source>
</reference>
<evidence type="ECO:0000256" key="5">
    <source>
        <dbReference type="ARBA" id="ARBA00051722"/>
    </source>
</evidence>
<comment type="caution">
    <text evidence="8">The sequence shown here is derived from an EMBL/GenBank/DDBJ whole genome shotgun (WGS) entry which is preliminary data.</text>
</comment>